<accession>A0A158B293</accession>
<gene>
    <name evidence="2" type="ORF">AWB79_03101</name>
</gene>
<dbReference type="AlphaFoldDB" id="A0A158B293"/>
<evidence type="ECO:0000313" key="2">
    <source>
        <dbReference type="EMBL" id="SAK64298.1"/>
    </source>
</evidence>
<dbReference type="OrthoDB" id="5512987at2"/>
<protein>
    <submittedName>
        <fullName evidence="2">Cation-binding protein</fullName>
    </submittedName>
</protein>
<keyword evidence="3" id="KW-1185">Reference proteome</keyword>
<organism evidence="2 3">
    <name type="scientific">Caballeronia hypogeia</name>
    <dbReference type="NCBI Taxonomy" id="1777140"/>
    <lineage>
        <taxon>Bacteria</taxon>
        <taxon>Pseudomonadati</taxon>
        <taxon>Pseudomonadota</taxon>
        <taxon>Betaproteobacteria</taxon>
        <taxon>Burkholderiales</taxon>
        <taxon>Burkholderiaceae</taxon>
        <taxon>Caballeronia</taxon>
    </lineage>
</organism>
<feature type="domain" description="Hemerythrin-like" evidence="1">
    <location>
        <begin position="12"/>
        <end position="131"/>
    </location>
</feature>
<dbReference type="Gene3D" id="1.20.120.520">
    <property type="entry name" value="nmb1532 protein domain like"/>
    <property type="match status" value="1"/>
</dbReference>
<proteinExistence type="predicted"/>
<dbReference type="STRING" id="1777140.AWB79_03101"/>
<sequence length="167" mass="19023">MSIAQPPRRPDALDMLEADHRAIEQLFDAFERADAKDFERRNTLAQRACELLTIHSIVEEEMLYPAAQQALGAHERIDVDEAYVEHFLVQTLIERFAKLRAGEDGFDATFKVLKENTTHHIEEEESTLFPEVRRTQIDLLALAPKIAARKTALQARIAEAAMATMEH</sequence>
<dbReference type="PANTHER" id="PTHR35585">
    <property type="entry name" value="HHE DOMAIN PROTEIN (AFU_ORTHOLOGUE AFUA_4G00730)"/>
    <property type="match status" value="1"/>
</dbReference>
<evidence type="ECO:0000259" key="1">
    <source>
        <dbReference type="Pfam" id="PF01814"/>
    </source>
</evidence>
<dbReference type="EMBL" id="FCOA02000009">
    <property type="protein sequence ID" value="SAK64298.1"/>
    <property type="molecule type" value="Genomic_DNA"/>
</dbReference>
<dbReference type="RefSeq" id="WP_061168301.1">
    <property type="nucleotide sequence ID" value="NZ_FCOA02000009.1"/>
</dbReference>
<evidence type="ECO:0000313" key="3">
    <source>
        <dbReference type="Proteomes" id="UP000054851"/>
    </source>
</evidence>
<dbReference type="Proteomes" id="UP000054851">
    <property type="component" value="Unassembled WGS sequence"/>
</dbReference>
<dbReference type="InterPro" id="IPR012312">
    <property type="entry name" value="Hemerythrin-like"/>
</dbReference>
<name>A0A158B293_9BURK</name>
<reference evidence="2" key="1">
    <citation type="submission" date="2016-01" db="EMBL/GenBank/DDBJ databases">
        <authorList>
            <person name="Peeters C."/>
        </authorList>
    </citation>
    <scope>NUCLEOTIDE SEQUENCE</scope>
    <source>
        <strain evidence="2">LMG 29322</strain>
    </source>
</reference>
<dbReference type="PANTHER" id="PTHR35585:SF1">
    <property type="entry name" value="HHE DOMAIN PROTEIN (AFU_ORTHOLOGUE AFUA_4G00730)"/>
    <property type="match status" value="1"/>
</dbReference>
<comment type="caution">
    <text evidence="2">The sequence shown here is derived from an EMBL/GenBank/DDBJ whole genome shotgun (WGS) entry which is preliminary data.</text>
</comment>
<dbReference type="Pfam" id="PF01814">
    <property type="entry name" value="Hemerythrin"/>
    <property type="match status" value="1"/>
</dbReference>